<dbReference type="Gene3D" id="2.60.40.420">
    <property type="entry name" value="Cupredoxins - blue copper proteins"/>
    <property type="match status" value="1"/>
</dbReference>
<dbReference type="SUPFAM" id="SSF49503">
    <property type="entry name" value="Cupredoxins"/>
    <property type="match status" value="1"/>
</dbReference>
<keyword evidence="1" id="KW-0472">Membrane</keyword>
<evidence type="ECO:0000313" key="2">
    <source>
        <dbReference type="EMBL" id="OGG26409.1"/>
    </source>
</evidence>
<keyword evidence="1" id="KW-0812">Transmembrane</keyword>
<dbReference type="PANTHER" id="PTHR36507:SF1">
    <property type="entry name" value="BLL1555 PROTEIN"/>
    <property type="match status" value="1"/>
</dbReference>
<dbReference type="AlphaFoldDB" id="A0A1F6AP01"/>
<protein>
    <recommendedName>
        <fullName evidence="4">EfeO-type cupredoxin-like domain-containing protein</fullName>
    </recommendedName>
</protein>
<dbReference type="InterPro" id="IPR008972">
    <property type="entry name" value="Cupredoxin"/>
</dbReference>
<evidence type="ECO:0000256" key="1">
    <source>
        <dbReference type="SAM" id="Phobius"/>
    </source>
</evidence>
<feature type="transmembrane region" description="Helical" evidence="1">
    <location>
        <begin position="24"/>
        <end position="42"/>
    </location>
</feature>
<dbReference type="EMBL" id="MFJR01000009">
    <property type="protein sequence ID" value="OGG26409.1"/>
    <property type="molecule type" value="Genomic_DNA"/>
</dbReference>
<dbReference type="PANTHER" id="PTHR36507">
    <property type="entry name" value="BLL1555 PROTEIN"/>
    <property type="match status" value="1"/>
</dbReference>
<dbReference type="InterPro" id="IPR052721">
    <property type="entry name" value="ET_Amicyanin"/>
</dbReference>
<keyword evidence="1" id="KW-1133">Transmembrane helix</keyword>
<comment type="caution">
    <text evidence="2">The sequence shown here is derived from an EMBL/GenBank/DDBJ whole genome shotgun (WGS) entry which is preliminary data.</text>
</comment>
<evidence type="ECO:0000313" key="3">
    <source>
        <dbReference type="Proteomes" id="UP000176609"/>
    </source>
</evidence>
<dbReference type="Proteomes" id="UP000176609">
    <property type="component" value="Unassembled WGS sequence"/>
</dbReference>
<accession>A0A1F6AP01</accession>
<sequence>MWLTDIPKNFKLVEGGEKKMGSKTYLIIGGVIIALILGYVTFKGNLSPTNSVPVPTTVENTPVVSNPTEEKVEYNDTGFTPESITVKKGTSVTWINKSQKPMWVASAIHPTHRELPGFDQLESVGNDSEYSYTFDKIGNWKYHNHVSPSDFGSVVVE</sequence>
<organism evidence="2 3">
    <name type="scientific">Candidatus Gottesmanbacteria bacterium RIFCSPLOWO2_01_FULL_39_12b</name>
    <dbReference type="NCBI Taxonomy" id="1798388"/>
    <lineage>
        <taxon>Bacteria</taxon>
        <taxon>Candidatus Gottesmaniibacteriota</taxon>
    </lineage>
</organism>
<evidence type="ECO:0008006" key="4">
    <source>
        <dbReference type="Google" id="ProtNLM"/>
    </source>
</evidence>
<name>A0A1F6AP01_9BACT</name>
<reference evidence="2 3" key="1">
    <citation type="journal article" date="2016" name="Nat. Commun.">
        <title>Thousands of microbial genomes shed light on interconnected biogeochemical processes in an aquifer system.</title>
        <authorList>
            <person name="Anantharaman K."/>
            <person name="Brown C.T."/>
            <person name="Hug L.A."/>
            <person name="Sharon I."/>
            <person name="Castelle C.J."/>
            <person name="Probst A.J."/>
            <person name="Thomas B.C."/>
            <person name="Singh A."/>
            <person name="Wilkins M.J."/>
            <person name="Karaoz U."/>
            <person name="Brodie E.L."/>
            <person name="Williams K.H."/>
            <person name="Hubbard S.S."/>
            <person name="Banfield J.F."/>
        </authorList>
    </citation>
    <scope>NUCLEOTIDE SEQUENCE [LARGE SCALE GENOMIC DNA]</scope>
</reference>
<proteinExistence type="predicted"/>
<gene>
    <name evidence="2" type="ORF">A2960_06030</name>
</gene>